<comment type="caution">
    <text evidence="3">The sequence shown here is derived from an EMBL/GenBank/DDBJ whole genome shotgun (WGS) entry which is preliminary data.</text>
</comment>
<accession>A0A9W9CJ83</accession>
<evidence type="ECO:0000313" key="3">
    <source>
        <dbReference type="EMBL" id="KAJ4366449.1"/>
    </source>
</evidence>
<dbReference type="AlphaFoldDB" id="A0A9W9CJ83"/>
<dbReference type="EMBL" id="JAPEUY010000014">
    <property type="protein sequence ID" value="KAJ4366449.1"/>
    <property type="molecule type" value="Genomic_DNA"/>
</dbReference>
<feature type="compositionally biased region" description="Low complexity" evidence="1">
    <location>
        <begin position="325"/>
        <end position="338"/>
    </location>
</feature>
<feature type="compositionally biased region" description="Basic and acidic residues" evidence="1">
    <location>
        <begin position="221"/>
        <end position="237"/>
    </location>
</feature>
<sequence length="366" mass="39456">MPIGIGVGVVALIALLIGLGVCFWRIRGKKSSNKSRELPVTGRKRSASHATQWSMDNDQKTLVASFPTSPYNAGFHEQHIMAPGVFAKTLERNASGVGNMGPMETEKSLPLAPTENPLPPAPTDNPLPPAPTEQKRYALNVNISKSTIFDEDMIRAVSPLQSIATPRERAPKYRFEEYLPPVANTPPISITLERPGSTGGKSEYELERFPNQETPTGNSATKDDGSHEGMHSQDPRETTLSTLESKAPTLSLPDFPPASPGLSFRSYDWYQDILDPRTSTLPASDSERKSTILSAPLSLSPRLSEVDPRLVPQPLSPGAPPPVDATGSGAASSSTNSNFRLSPTVYRTPSRTPDDSSLPSTYSPLS</sequence>
<reference evidence="3" key="1">
    <citation type="submission" date="2022-10" db="EMBL/GenBank/DDBJ databases">
        <title>Tapping the CABI collections for fungal endophytes: first genome assemblies for Collariella, Neodidymelliopsis, Ascochyta clinopodiicola, Didymella pomorum, Didymosphaeria variabile, Neocosmospora piperis and Neocucurbitaria cava.</title>
        <authorList>
            <person name="Hill R."/>
        </authorList>
    </citation>
    <scope>NUCLEOTIDE SEQUENCE</scope>
    <source>
        <strain evidence="3">IMI 356814</strain>
    </source>
</reference>
<feature type="compositionally biased region" description="Pro residues" evidence="1">
    <location>
        <begin position="116"/>
        <end position="131"/>
    </location>
</feature>
<feature type="region of interest" description="Disordered" evidence="1">
    <location>
        <begin position="208"/>
        <end position="241"/>
    </location>
</feature>
<proteinExistence type="predicted"/>
<name>A0A9W9CJ83_9PLEO</name>
<feature type="compositionally biased region" description="Pro residues" evidence="1">
    <location>
        <begin position="314"/>
        <end position="323"/>
    </location>
</feature>
<feature type="region of interest" description="Disordered" evidence="1">
    <location>
        <begin position="33"/>
        <end position="54"/>
    </location>
</feature>
<keyword evidence="2" id="KW-0472">Membrane</keyword>
<evidence type="ECO:0000313" key="4">
    <source>
        <dbReference type="Proteomes" id="UP001140560"/>
    </source>
</evidence>
<feature type="compositionally biased region" description="Polar residues" evidence="1">
    <location>
        <begin position="339"/>
        <end position="366"/>
    </location>
</feature>
<organism evidence="3 4">
    <name type="scientific">Neocucurbitaria cava</name>
    <dbReference type="NCBI Taxonomy" id="798079"/>
    <lineage>
        <taxon>Eukaryota</taxon>
        <taxon>Fungi</taxon>
        <taxon>Dikarya</taxon>
        <taxon>Ascomycota</taxon>
        <taxon>Pezizomycotina</taxon>
        <taxon>Dothideomycetes</taxon>
        <taxon>Pleosporomycetidae</taxon>
        <taxon>Pleosporales</taxon>
        <taxon>Pleosporineae</taxon>
        <taxon>Cucurbitariaceae</taxon>
        <taxon>Neocucurbitaria</taxon>
    </lineage>
</organism>
<gene>
    <name evidence="3" type="ORF">N0V83_008085</name>
</gene>
<feature type="compositionally biased region" description="Low complexity" evidence="1">
    <location>
        <begin position="293"/>
        <end position="303"/>
    </location>
</feature>
<feature type="transmembrane region" description="Helical" evidence="2">
    <location>
        <begin position="6"/>
        <end position="26"/>
    </location>
</feature>
<keyword evidence="2" id="KW-1133">Transmembrane helix</keyword>
<dbReference type="OrthoDB" id="3795730at2759"/>
<feature type="region of interest" description="Disordered" evidence="1">
    <location>
        <begin position="278"/>
        <end position="366"/>
    </location>
</feature>
<dbReference type="Proteomes" id="UP001140560">
    <property type="component" value="Unassembled WGS sequence"/>
</dbReference>
<evidence type="ECO:0000256" key="1">
    <source>
        <dbReference type="SAM" id="MobiDB-lite"/>
    </source>
</evidence>
<keyword evidence="4" id="KW-1185">Reference proteome</keyword>
<protein>
    <submittedName>
        <fullName evidence="3">Uncharacterized protein</fullName>
    </submittedName>
</protein>
<feature type="region of interest" description="Disordered" evidence="1">
    <location>
        <begin position="97"/>
        <end position="132"/>
    </location>
</feature>
<keyword evidence="2" id="KW-0812">Transmembrane</keyword>
<evidence type="ECO:0000256" key="2">
    <source>
        <dbReference type="SAM" id="Phobius"/>
    </source>
</evidence>
<feature type="compositionally biased region" description="Polar residues" evidence="1">
    <location>
        <begin position="211"/>
        <end position="220"/>
    </location>
</feature>